<dbReference type="EMBL" id="CH445325">
    <property type="protein sequence ID" value="EAT92009.2"/>
    <property type="molecule type" value="Genomic_DNA"/>
</dbReference>
<organism evidence="1 2">
    <name type="scientific">Phaeosphaeria nodorum (strain SN15 / ATCC MYA-4574 / FGSC 10173)</name>
    <name type="common">Glume blotch fungus</name>
    <name type="synonym">Parastagonospora nodorum</name>
    <dbReference type="NCBI Taxonomy" id="321614"/>
    <lineage>
        <taxon>Eukaryota</taxon>
        <taxon>Fungi</taxon>
        <taxon>Dikarya</taxon>
        <taxon>Ascomycota</taxon>
        <taxon>Pezizomycotina</taxon>
        <taxon>Dothideomycetes</taxon>
        <taxon>Pleosporomycetidae</taxon>
        <taxon>Pleosporales</taxon>
        <taxon>Pleosporineae</taxon>
        <taxon>Phaeosphaeriaceae</taxon>
        <taxon>Parastagonospora</taxon>
    </lineage>
</organism>
<dbReference type="InParanoid" id="Q0V650"/>
<evidence type="ECO:0000313" key="2">
    <source>
        <dbReference type="Proteomes" id="UP000001055"/>
    </source>
</evidence>
<evidence type="ECO:0000313" key="1">
    <source>
        <dbReference type="EMBL" id="EAT92009.2"/>
    </source>
</evidence>
<dbReference type="AlphaFoldDB" id="Q0V650"/>
<accession>Q0V650</accession>
<dbReference type="KEGG" id="pno:SNOG_00514"/>
<name>Q0V650_PHANO</name>
<dbReference type="RefSeq" id="XP_001791198.1">
    <property type="nucleotide sequence ID" value="XM_001791146.1"/>
</dbReference>
<sequence length="38" mass="4452">MENERGELVDRECTSQVGHRTHHQVQGPCFRPDQCWQG</sequence>
<gene>
    <name evidence="1" type="ORF">SNOG_00514</name>
</gene>
<dbReference type="Proteomes" id="UP000001055">
    <property type="component" value="Unassembled WGS sequence"/>
</dbReference>
<dbReference type="GeneID" id="5968115"/>
<protein>
    <submittedName>
        <fullName evidence="1">Uncharacterized protein</fullName>
    </submittedName>
</protein>
<reference evidence="2" key="1">
    <citation type="journal article" date="2007" name="Plant Cell">
        <title>Dothideomycete-plant interactions illuminated by genome sequencing and EST analysis of the wheat pathogen Stagonospora nodorum.</title>
        <authorList>
            <person name="Hane J.K."/>
            <person name="Lowe R.G."/>
            <person name="Solomon P.S."/>
            <person name="Tan K.C."/>
            <person name="Schoch C.L."/>
            <person name="Spatafora J.W."/>
            <person name="Crous P.W."/>
            <person name="Kodira C."/>
            <person name="Birren B.W."/>
            <person name="Galagan J.E."/>
            <person name="Torriani S.F."/>
            <person name="McDonald B.A."/>
            <person name="Oliver R.P."/>
        </authorList>
    </citation>
    <scope>NUCLEOTIDE SEQUENCE [LARGE SCALE GENOMIC DNA]</scope>
    <source>
        <strain evidence="2">SN15 / ATCC MYA-4574 / FGSC 10173</strain>
    </source>
</reference>
<proteinExistence type="predicted"/>
<dbReference type="HOGENOM" id="CLU_3335789_0_0_1"/>